<dbReference type="GO" id="GO:0005829">
    <property type="term" value="C:cytosol"/>
    <property type="evidence" value="ECO:0007669"/>
    <property type="project" value="TreeGrafter"/>
</dbReference>
<dbReference type="EMBL" id="UINC01057511">
    <property type="protein sequence ID" value="SVB78742.1"/>
    <property type="molecule type" value="Genomic_DNA"/>
</dbReference>
<proteinExistence type="predicted"/>
<evidence type="ECO:0000313" key="1">
    <source>
        <dbReference type="EMBL" id="SVB78742.1"/>
    </source>
</evidence>
<accession>A0A382GV33</accession>
<name>A0A382GV33_9ZZZZ</name>
<dbReference type="Gene3D" id="3.40.50.1000">
    <property type="entry name" value="HAD superfamily/HAD-like"/>
    <property type="match status" value="1"/>
</dbReference>
<dbReference type="PANTHER" id="PTHR43434:SF1">
    <property type="entry name" value="PHOSPHOGLYCOLATE PHOSPHATASE"/>
    <property type="match status" value="1"/>
</dbReference>
<reference evidence="1" key="1">
    <citation type="submission" date="2018-05" db="EMBL/GenBank/DDBJ databases">
        <authorList>
            <person name="Lanie J.A."/>
            <person name="Ng W.-L."/>
            <person name="Kazmierczak K.M."/>
            <person name="Andrzejewski T.M."/>
            <person name="Davidsen T.M."/>
            <person name="Wayne K.J."/>
            <person name="Tettelin H."/>
            <person name="Glass J.I."/>
            <person name="Rusch D."/>
            <person name="Podicherti R."/>
            <person name="Tsui H.-C.T."/>
            <person name="Winkler M.E."/>
        </authorList>
    </citation>
    <scope>NUCLEOTIDE SEQUENCE</scope>
</reference>
<dbReference type="SUPFAM" id="SSF56784">
    <property type="entry name" value="HAD-like"/>
    <property type="match status" value="1"/>
</dbReference>
<gene>
    <name evidence="1" type="ORF">METZ01_LOCUS231596</name>
</gene>
<dbReference type="InterPro" id="IPR023198">
    <property type="entry name" value="PGP-like_dom2"/>
</dbReference>
<dbReference type="AlphaFoldDB" id="A0A382GV33"/>
<dbReference type="Gene3D" id="1.10.150.240">
    <property type="entry name" value="Putative phosphatase, domain 2"/>
    <property type="match status" value="1"/>
</dbReference>
<dbReference type="SFLD" id="SFLDS00003">
    <property type="entry name" value="Haloacid_Dehalogenase"/>
    <property type="match status" value="1"/>
</dbReference>
<dbReference type="InterPro" id="IPR023214">
    <property type="entry name" value="HAD_sf"/>
</dbReference>
<organism evidence="1">
    <name type="scientific">marine metagenome</name>
    <dbReference type="NCBI Taxonomy" id="408172"/>
    <lineage>
        <taxon>unclassified sequences</taxon>
        <taxon>metagenomes</taxon>
        <taxon>ecological metagenomes</taxon>
    </lineage>
</organism>
<protein>
    <recommendedName>
        <fullName evidence="2">Haloacid dehalogenase-like hydrolase</fullName>
    </recommendedName>
</protein>
<dbReference type="GO" id="GO:0008967">
    <property type="term" value="F:phosphoglycolate phosphatase activity"/>
    <property type="evidence" value="ECO:0007669"/>
    <property type="project" value="TreeGrafter"/>
</dbReference>
<dbReference type="InterPro" id="IPR050155">
    <property type="entry name" value="HAD-like_hydrolase_sf"/>
</dbReference>
<dbReference type="SFLD" id="SFLDG01129">
    <property type="entry name" value="C1.5:_HAD__Beta-PGM__Phosphata"/>
    <property type="match status" value="1"/>
</dbReference>
<dbReference type="GO" id="GO:0006281">
    <property type="term" value="P:DNA repair"/>
    <property type="evidence" value="ECO:0007669"/>
    <property type="project" value="TreeGrafter"/>
</dbReference>
<sequence>MTRIKPSLKAIHAIVFDFDGVLAESIDVKTRAYALLFRDEGEEVVRKVIDFHLKNGGVSRFKKIKFFYKDILHRPLSDKLFQKLCDQYSRLVVDKVVVAPWVDGARDFLTHNKKKFILAIVSGTPEDELKNIIQRRGMNHFFNSVKGSPKSKVTLLSEVMDEHKLKPKNVVFIGDAKTDWLAARETGVHFLWRCVSTETPTPFGYVGPRLSSLRKLETTIENLVLHYS</sequence>
<evidence type="ECO:0008006" key="2">
    <source>
        <dbReference type="Google" id="ProtNLM"/>
    </source>
</evidence>
<dbReference type="PANTHER" id="PTHR43434">
    <property type="entry name" value="PHOSPHOGLYCOLATE PHOSPHATASE"/>
    <property type="match status" value="1"/>
</dbReference>
<dbReference type="InterPro" id="IPR036412">
    <property type="entry name" value="HAD-like_sf"/>
</dbReference>
<dbReference type="InterPro" id="IPR041492">
    <property type="entry name" value="HAD_2"/>
</dbReference>
<dbReference type="Pfam" id="PF13419">
    <property type="entry name" value="HAD_2"/>
    <property type="match status" value="1"/>
</dbReference>
<dbReference type="CDD" id="cd01427">
    <property type="entry name" value="HAD_like"/>
    <property type="match status" value="1"/>
</dbReference>